<sequence length="101" mass="11697">MTLETMIFWRGRNGIKDHLAEYQNSLLDIDGLIMTVPDGDVAYQSWLPSLERSIKPASPHVSREHCPPLSDACWVVPPERVPSPTRTFRTFFWRKYITIPL</sequence>
<comment type="caution">
    <text evidence="1">The sequence shown here is derived from an EMBL/GenBank/DDBJ whole genome shotgun (WGS) entry which is preliminary data.</text>
</comment>
<reference evidence="1 2" key="1">
    <citation type="submission" date="2021-06" db="EMBL/GenBank/DDBJ databases">
        <title>Caerostris extrusa draft genome.</title>
        <authorList>
            <person name="Kono N."/>
            <person name="Arakawa K."/>
        </authorList>
    </citation>
    <scope>NUCLEOTIDE SEQUENCE [LARGE SCALE GENOMIC DNA]</scope>
</reference>
<keyword evidence="2" id="KW-1185">Reference proteome</keyword>
<evidence type="ECO:0000313" key="2">
    <source>
        <dbReference type="Proteomes" id="UP001054945"/>
    </source>
</evidence>
<evidence type="ECO:0000313" key="1">
    <source>
        <dbReference type="EMBL" id="GIY52308.1"/>
    </source>
</evidence>
<proteinExistence type="predicted"/>
<organism evidence="1 2">
    <name type="scientific">Caerostris extrusa</name>
    <name type="common">Bark spider</name>
    <name type="synonym">Caerostris bankana</name>
    <dbReference type="NCBI Taxonomy" id="172846"/>
    <lineage>
        <taxon>Eukaryota</taxon>
        <taxon>Metazoa</taxon>
        <taxon>Ecdysozoa</taxon>
        <taxon>Arthropoda</taxon>
        <taxon>Chelicerata</taxon>
        <taxon>Arachnida</taxon>
        <taxon>Araneae</taxon>
        <taxon>Araneomorphae</taxon>
        <taxon>Entelegynae</taxon>
        <taxon>Araneoidea</taxon>
        <taxon>Araneidae</taxon>
        <taxon>Caerostris</taxon>
    </lineage>
</organism>
<dbReference type="EMBL" id="BPLR01012225">
    <property type="protein sequence ID" value="GIY52308.1"/>
    <property type="molecule type" value="Genomic_DNA"/>
</dbReference>
<name>A0AAV4U3F1_CAEEX</name>
<gene>
    <name evidence="1" type="ORF">CEXT_314851</name>
</gene>
<protein>
    <submittedName>
        <fullName evidence="1">Uncharacterized protein</fullName>
    </submittedName>
</protein>
<accession>A0AAV4U3F1</accession>
<dbReference type="Proteomes" id="UP001054945">
    <property type="component" value="Unassembled WGS sequence"/>
</dbReference>
<dbReference type="AlphaFoldDB" id="A0AAV4U3F1"/>